<dbReference type="Gene3D" id="6.20.210.20">
    <property type="entry name" value="THAP domain"/>
    <property type="match status" value="1"/>
</dbReference>
<dbReference type="GO" id="GO:0008270">
    <property type="term" value="F:zinc ion binding"/>
    <property type="evidence" value="ECO:0007669"/>
    <property type="project" value="UniProtKB-KW"/>
</dbReference>
<dbReference type="GO" id="GO:0003677">
    <property type="term" value="F:DNA binding"/>
    <property type="evidence" value="ECO:0007669"/>
    <property type="project" value="UniProtKB-UniRule"/>
</dbReference>
<evidence type="ECO:0008006" key="11">
    <source>
        <dbReference type="Google" id="ProtNLM"/>
    </source>
</evidence>
<feature type="domain" description="C2H2-type" evidence="8">
    <location>
        <begin position="187"/>
        <end position="214"/>
    </location>
</feature>
<keyword evidence="2 5" id="KW-0863">Zinc-finger</keyword>
<dbReference type="STRING" id="7102.A0A2A4JK10"/>
<dbReference type="PROSITE" id="PS50950">
    <property type="entry name" value="ZF_THAP"/>
    <property type="match status" value="1"/>
</dbReference>
<dbReference type="AlphaFoldDB" id="A0A2A4JK10"/>
<dbReference type="SMART" id="SM00355">
    <property type="entry name" value="ZnF_C2H2"/>
    <property type="match status" value="1"/>
</dbReference>
<evidence type="ECO:0000259" key="9">
    <source>
        <dbReference type="PROSITE" id="PS50950"/>
    </source>
</evidence>
<feature type="compositionally biased region" description="Polar residues" evidence="7">
    <location>
        <begin position="161"/>
        <end position="172"/>
    </location>
</feature>
<organism evidence="10">
    <name type="scientific">Heliothis virescens</name>
    <name type="common">Tobacco budworm moth</name>
    <dbReference type="NCBI Taxonomy" id="7102"/>
    <lineage>
        <taxon>Eukaryota</taxon>
        <taxon>Metazoa</taxon>
        <taxon>Ecdysozoa</taxon>
        <taxon>Arthropoda</taxon>
        <taxon>Hexapoda</taxon>
        <taxon>Insecta</taxon>
        <taxon>Pterygota</taxon>
        <taxon>Neoptera</taxon>
        <taxon>Endopterygota</taxon>
        <taxon>Lepidoptera</taxon>
        <taxon>Glossata</taxon>
        <taxon>Ditrysia</taxon>
        <taxon>Noctuoidea</taxon>
        <taxon>Noctuidae</taxon>
        <taxon>Heliothinae</taxon>
        <taxon>Heliothis</taxon>
    </lineage>
</organism>
<accession>A0A2A4JK10</accession>
<comment type="caution">
    <text evidence="10">The sequence shown here is derived from an EMBL/GenBank/DDBJ whole genome shotgun (WGS) entry which is preliminary data.</text>
</comment>
<reference evidence="10" key="1">
    <citation type="submission" date="2017-09" db="EMBL/GenBank/DDBJ databases">
        <title>Contemporary evolution of a Lepidopteran species, Heliothis virescens, in response to modern agricultural practices.</title>
        <authorList>
            <person name="Fritz M.L."/>
            <person name="Deyonke A.M."/>
            <person name="Papanicolaou A."/>
            <person name="Micinski S."/>
            <person name="Westbrook J."/>
            <person name="Gould F."/>
        </authorList>
    </citation>
    <scope>NUCLEOTIDE SEQUENCE [LARGE SCALE GENOMIC DNA]</scope>
    <source>
        <strain evidence="10">HvINT-</strain>
        <tissue evidence="10">Whole body</tissue>
    </source>
</reference>
<dbReference type="InterPro" id="IPR013087">
    <property type="entry name" value="Znf_C2H2_type"/>
</dbReference>
<proteinExistence type="predicted"/>
<evidence type="ECO:0000256" key="4">
    <source>
        <dbReference type="ARBA" id="ARBA00023125"/>
    </source>
</evidence>
<dbReference type="SUPFAM" id="SSF57667">
    <property type="entry name" value="beta-beta-alpha zinc fingers"/>
    <property type="match status" value="1"/>
</dbReference>
<dbReference type="EMBL" id="NWSH01001313">
    <property type="protein sequence ID" value="PCG71740.1"/>
    <property type="molecule type" value="Genomic_DNA"/>
</dbReference>
<keyword evidence="1" id="KW-0479">Metal-binding</keyword>
<evidence type="ECO:0000256" key="6">
    <source>
        <dbReference type="PROSITE-ProRule" id="PRU00309"/>
    </source>
</evidence>
<evidence type="ECO:0000256" key="5">
    <source>
        <dbReference type="PROSITE-ProRule" id="PRU00042"/>
    </source>
</evidence>
<dbReference type="SMART" id="SM00692">
    <property type="entry name" value="DM3"/>
    <property type="match status" value="1"/>
</dbReference>
<evidence type="ECO:0000256" key="3">
    <source>
        <dbReference type="ARBA" id="ARBA00022833"/>
    </source>
</evidence>
<gene>
    <name evidence="10" type="ORF">B5V51_1553</name>
</gene>
<feature type="region of interest" description="Disordered" evidence="7">
    <location>
        <begin position="135"/>
        <end position="183"/>
    </location>
</feature>
<dbReference type="PANTHER" id="PTHR46927:SF3">
    <property type="entry name" value="THAP-TYPE DOMAIN-CONTAINING PROTEIN"/>
    <property type="match status" value="1"/>
</dbReference>
<evidence type="ECO:0000256" key="7">
    <source>
        <dbReference type="SAM" id="MobiDB-lite"/>
    </source>
</evidence>
<sequence>MAGKAKNVSFHQFPRDEELAKLWNNILKRGKPYTKYSKVCSLHFKPEDYTITSAGKNKGQWRTLRKDAIPSQNLPSDTPAPYTRRQSGAWVPDNVPVMNPQLQHQAQQLAQAIYMQTMLAMQAAGVQDAMGLANLANGPSPPLSTEEQTPPNVPNKPDNIPDTSDTNQTNQTHRTDHDSNQETKTSYQCEECSKCFKDPDVFILHKRTHRNDQNLNGKENFDLNSIKPEMLKSNPILANLLKNTMDRNIFASNLFEKQLMVSFSNMDSYMRSVASYDDCDNSDISESLDDSNNLVIDENVA</sequence>
<dbReference type="SUPFAM" id="SSF57716">
    <property type="entry name" value="Glucocorticoid receptor-like (DNA-binding domain)"/>
    <property type="match status" value="1"/>
</dbReference>
<name>A0A2A4JK10_HELVI</name>
<evidence type="ECO:0000256" key="1">
    <source>
        <dbReference type="ARBA" id="ARBA00022723"/>
    </source>
</evidence>
<evidence type="ECO:0000313" key="10">
    <source>
        <dbReference type="EMBL" id="PCG71740.1"/>
    </source>
</evidence>
<dbReference type="InterPro" id="IPR036236">
    <property type="entry name" value="Znf_C2H2_sf"/>
</dbReference>
<dbReference type="PROSITE" id="PS50157">
    <property type="entry name" value="ZINC_FINGER_C2H2_2"/>
    <property type="match status" value="1"/>
</dbReference>
<keyword evidence="4 6" id="KW-0238">DNA-binding</keyword>
<dbReference type="Pfam" id="PF05485">
    <property type="entry name" value="THAP"/>
    <property type="match status" value="1"/>
</dbReference>
<dbReference type="PROSITE" id="PS00028">
    <property type="entry name" value="ZINC_FINGER_C2H2_1"/>
    <property type="match status" value="1"/>
</dbReference>
<keyword evidence="3" id="KW-0862">Zinc</keyword>
<evidence type="ECO:0000259" key="8">
    <source>
        <dbReference type="PROSITE" id="PS50157"/>
    </source>
</evidence>
<dbReference type="InterPro" id="IPR006612">
    <property type="entry name" value="THAP_Znf"/>
</dbReference>
<evidence type="ECO:0000256" key="2">
    <source>
        <dbReference type="ARBA" id="ARBA00022771"/>
    </source>
</evidence>
<dbReference type="SMART" id="SM00980">
    <property type="entry name" value="THAP"/>
    <property type="match status" value="1"/>
</dbReference>
<dbReference type="PANTHER" id="PTHR46927">
    <property type="entry name" value="AGAP005574-PA"/>
    <property type="match status" value="1"/>
</dbReference>
<dbReference type="InterPro" id="IPR038441">
    <property type="entry name" value="THAP_Znf_sf"/>
</dbReference>
<feature type="domain" description="THAP-type" evidence="9">
    <location>
        <begin position="1"/>
        <end position="73"/>
    </location>
</feature>
<protein>
    <recommendedName>
        <fullName evidence="11">C2H2-type domain-containing protein</fullName>
    </recommendedName>
</protein>
<dbReference type="InterPro" id="IPR052224">
    <property type="entry name" value="THAP_domain_protein"/>
</dbReference>